<sequence>MSGRLASFRGPSSPSSSPVARPRNASTPNSPSNSRANELPFHRKLRTNLQEIRKVTETWDDIVCIDGAKAAKALIDARTNLDNALAQVPADKEPQSRIVGSQIEIMERSISVLDSVLVKLQKQFRRLSTLVDNIESLVFEAHKAKGWTWVHEEPMWVTWPLEKFATSIPAILIPYHRSLQMHTQIVDSLRSHSVSFDVSKDALNRWMAQPWLQEDGWEAAWDDLCAVEVERWDGA</sequence>
<protein>
    <submittedName>
        <fullName evidence="2">Uncharacterized protein</fullName>
    </submittedName>
</protein>
<evidence type="ECO:0000313" key="2">
    <source>
        <dbReference type="EMBL" id="KZP23640.1"/>
    </source>
</evidence>
<dbReference type="AlphaFoldDB" id="A0A166M4X4"/>
<reference evidence="2 3" key="1">
    <citation type="journal article" date="2016" name="Mol. Biol. Evol.">
        <title>Comparative Genomics of Early-Diverging Mushroom-Forming Fungi Provides Insights into the Origins of Lignocellulose Decay Capabilities.</title>
        <authorList>
            <person name="Nagy L.G."/>
            <person name="Riley R."/>
            <person name="Tritt A."/>
            <person name="Adam C."/>
            <person name="Daum C."/>
            <person name="Floudas D."/>
            <person name="Sun H."/>
            <person name="Yadav J.S."/>
            <person name="Pangilinan J."/>
            <person name="Larsson K.H."/>
            <person name="Matsuura K."/>
            <person name="Barry K."/>
            <person name="Labutti K."/>
            <person name="Kuo R."/>
            <person name="Ohm R.A."/>
            <person name="Bhattacharya S.S."/>
            <person name="Shirouzu T."/>
            <person name="Yoshinaga Y."/>
            <person name="Martin F.M."/>
            <person name="Grigoriev I.V."/>
            <person name="Hibbett D.S."/>
        </authorList>
    </citation>
    <scope>NUCLEOTIDE SEQUENCE [LARGE SCALE GENOMIC DNA]</scope>
    <source>
        <strain evidence="2 3">CBS 109695</strain>
    </source>
</reference>
<feature type="compositionally biased region" description="Low complexity" evidence="1">
    <location>
        <begin position="1"/>
        <end position="26"/>
    </location>
</feature>
<organism evidence="2 3">
    <name type="scientific">Athelia psychrophila</name>
    <dbReference type="NCBI Taxonomy" id="1759441"/>
    <lineage>
        <taxon>Eukaryota</taxon>
        <taxon>Fungi</taxon>
        <taxon>Dikarya</taxon>
        <taxon>Basidiomycota</taxon>
        <taxon>Agaricomycotina</taxon>
        <taxon>Agaricomycetes</taxon>
        <taxon>Agaricomycetidae</taxon>
        <taxon>Atheliales</taxon>
        <taxon>Atheliaceae</taxon>
        <taxon>Athelia</taxon>
    </lineage>
</organism>
<proteinExistence type="predicted"/>
<evidence type="ECO:0000256" key="1">
    <source>
        <dbReference type="SAM" id="MobiDB-lite"/>
    </source>
</evidence>
<dbReference type="OrthoDB" id="17066at2759"/>
<evidence type="ECO:0000313" key="3">
    <source>
        <dbReference type="Proteomes" id="UP000076532"/>
    </source>
</evidence>
<keyword evidence="3" id="KW-1185">Reference proteome</keyword>
<dbReference type="EMBL" id="KV417531">
    <property type="protein sequence ID" value="KZP23640.1"/>
    <property type="molecule type" value="Genomic_DNA"/>
</dbReference>
<feature type="region of interest" description="Disordered" evidence="1">
    <location>
        <begin position="1"/>
        <end position="42"/>
    </location>
</feature>
<feature type="compositionally biased region" description="Polar residues" evidence="1">
    <location>
        <begin position="27"/>
        <end position="36"/>
    </location>
</feature>
<dbReference type="Proteomes" id="UP000076532">
    <property type="component" value="Unassembled WGS sequence"/>
</dbReference>
<accession>A0A166M4X4</accession>
<gene>
    <name evidence="2" type="ORF">FIBSPDRAFT_823250</name>
</gene>
<name>A0A166M4X4_9AGAM</name>